<evidence type="ECO:0000259" key="5">
    <source>
        <dbReference type="PROSITE" id="PS50830"/>
    </source>
</evidence>
<dbReference type="SUPFAM" id="SSF50199">
    <property type="entry name" value="Staphylococcal nuclease"/>
    <property type="match status" value="1"/>
</dbReference>
<evidence type="ECO:0000256" key="1">
    <source>
        <dbReference type="ARBA" id="ARBA00022722"/>
    </source>
</evidence>
<comment type="caution">
    <text evidence="6">The sequence shown here is derived from an EMBL/GenBank/DDBJ whole genome shotgun (WGS) entry which is preliminary data.</text>
</comment>
<dbReference type="GO" id="GO:0003677">
    <property type="term" value="F:DNA binding"/>
    <property type="evidence" value="ECO:0007669"/>
    <property type="project" value="InterPro"/>
</dbReference>
<dbReference type="PANTHER" id="PTHR12302:SF3">
    <property type="entry name" value="SERINE_THREONINE-PROTEIN KINASE 31"/>
    <property type="match status" value="1"/>
</dbReference>
<dbReference type="GO" id="GO:0008168">
    <property type="term" value="F:methyltransferase activity"/>
    <property type="evidence" value="ECO:0007669"/>
    <property type="project" value="InterPro"/>
</dbReference>
<evidence type="ECO:0000256" key="4">
    <source>
        <dbReference type="ARBA" id="ARBA00023159"/>
    </source>
</evidence>
<dbReference type="Pfam" id="PF00565">
    <property type="entry name" value="SNase"/>
    <property type="match status" value="1"/>
</dbReference>
<keyword evidence="4" id="KW-0010">Activator</keyword>
<gene>
    <name evidence="6" type="ORF">GXY80_03670</name>
</gene>
<sequence length="205" mass="23568">MNRLAVLLSFFLTLVCVNLSYGKDYVVKKVIDGDTIQLESGETVRYIGVDAPELYVKEGGAEFFAREAARYNKKLVFLKKVKLEFDAEKKDSHGRLLAYVFVKNTFVNAELVRLGYAKVMVKPPNTRYKDVFLAQQQKAVNEELGLWQEKKRDTESLYIGNKRTYTLHRPSCAYGKKIPDKGRITFRSRIDAIKIGYTPCRHCKP</sequence>
<dbReference type="GO" id="GO:0008270">
    <property type="term" value="F:zinc ion binding"/>
    <property type="evidence" value="ECO:0007669"/>
    <property type="project" value="InterPro"/>
</dbReference>
<dbReference type="InterPro" id="IPR035437">
    <property type="entry name" value="SNase_OB-fold_sf"/>
</dbReference>
<evidence type="ECO:0000256" key="2">
    <source>
        <dbReference type="ARBA" id="ARBA00022759"/>
    </source>
</evidence>
<feature type="domain" description="TNase-like" evidence="5">
    <location>
        <begin position="21"/>
        <end position="149"/>
    </location>
</feature>
<organism evidence="6 7">
    <name type="scientific">Syntrophorhabdus aromaticivorans</name>
    <dbReference type="NCBI Taxonomy" id="328301"/>
    <lineage>
        <taxon>Bacteria</taxon>
        <taxon>Pseudomonadati</taxon>
        <taxon>Thermodesulfobacteriota</taxon>
        <taxon>Syntrophorhabdia</taxon>
        <taxon>Syntrophorhabdales</taxon>
        <taxon>Syntrophorhabdaceae</taxon>
        <taxon>Syntrophorhabdus</taxon>
    </lineage>
</organism>
<dbReference type="PANTHER" id="PTHR12302">
    <property type="entry name" value="EBNA2 BINDING PROTEIN P100"/>
    <property type="match status" value="1"/>
</dbReference>
<reference evidence="6" key="1">
    <citation type="journal article" date="2020" name="Biotechnol. Biofuels">
        <title>New insights from the biogas microbiome by comprehensive genome-resolved metagenomics of nearly 1600 species originating from multiple anaerobic digesters.</title>
        <authorList>
            <person name="Campanaro S."/>
            <person name="Treu L."/>
            <person name="Rodriguez-R L.M."/>
            <person name="Kovalovszki A."/>
            <person name="Ziels R.M."/>
            <person name="Maus I."/>
            <person name="Zhu X."/>
            <person name="Kougias P.G."/>
            <person name="Basile A."/>
            <person name="Luo G."/>
            <person name="Schluter A."/>
            <person name="Konstantinidis K.T."/>
            <person name="Angelidaki I."/>
        </authorList>
    </citation>
    <scope>NUCLEOTIDE SEQUENCE</scope>
    <source>
        <strain evidence="6">AS06rmzACSIP_7</strain>
    </source>
</reference>
<dbReference type="InterPro" id="IPR016071">
    <property type="entry name" value="Staphylococal_nuclease_OB-fold"/>
</dbReference>
<dbReference type="Pfam" id="PF02805">
    <property type="entry name" value="Ada_Zn_binding"/>
    <property type="match status" value="1"/>
</dbReference>
<reference evidence="6" key="2">
    <citation type="submission" date="2020-01" db="EMBL/GenBank/DDBJ databases">
        <authorList>
            <person name="Campanaro S."/>
        </authorList>
    </citation>
    <scope>NUCLEOTIDE SEQUENCE</scope>
    <source>
        <strain evidence="6">AS06rmzACSIP_7</strain>
    </source>
</reference>
<evidence type="ECO:0000313" key="7">
    <source>
        <dbReference type="Proteomes" id="UP000777265"/>
    </source>
</evidence>
<proteinExistence type="predicted"/>
<dbReference type="GO" id="GO:0016787">
    <property type="term" value="F:hydrolase activity"/>
    <property type="evidence" value="ECO:0007669"/>
    <property type="project" value="UniProtKB-KW"/>
</dbReference>
<dbReference type="SUPFAM" id="SSF57884">
    <property type="entry name" value="Ada DNA repair protein, N-terminal domain (N-Ada 10)"/>
    <property type="match status" value="1"/>
</dbReference>
<name>A0A971M3G3_9BACT</name>
<dbReference type="InterPro" id="IPR035451">
    <property type="entry name" value="Ada-like_dom_sf"/>
</dbReference>
<dbReference type="Proteomes" id="UP000777265">
    <property type="component" value="Unassembled WGS sequence"/>
</dbReference>
<keyword evidence="2" id="KW-0255">Endonuclease</keyword>
<keyword evidence="1" id="KW-0540">Nuclease</keyword>
<dbReference type="Gene3D" id="3.40.10.10">
    <property type="entry name" value="DNA Methylphosphotriester Repair Domain"/>
    <property type="match status" value="1"/>
</dbReference>
<accession>A0A971M3G3</accession>
<dbReference type="AlphaFoldDB" id="A0A971M3G3"/>
<dbReference type="GO" id="GO:0006355">
    <property type="term" value="P:regulation of DNA-templated transcription"/>
    <property type="evidence" value="ECO:0007669"/>
    <property type="project" value="InterPro"/>
</dbReference>
<protein>
    <submittedName>
        <fullName evidence="6">Thermonuclease family protein</fullName>
    </submittedName>
</protein>
<dbReference type="SMART" id="SM00318">
    <property type="entry name" value="SNc"/>
    <property type="match status" value="1"/>
</dbReference>
<dbReference type="InterPro" id="IPR004026">
    <property type="entry name" value="Ada_DNA_repair_Zn-bd"/>
</dbReference>
<dbReference type="GO" id="GO:0006281">
    <property type="term" value="P:DNA repair"/>
    <property type="evidence" value="ECO:0007669"/>
    <property type="project" value="InterPro"/>
</dbReference>
<dbReference type="PROSITE" id="PS50830">
    <property type="entry name" value="TNASE_3"/>
    <property type="match status" value="1"/>
</dbReference>
<evidence type="ECO:0000256" key="3">
    <source>
        <dbReference type="ARBA" id="ARBA00022801"/>
    </source>
</evidence>
<dbReference type="EMBL" id="JAAYEE010000067">
    <property type="protein sequence ID" value="NLW34569.1"/>
    <property type="molecule type" value="Genomic_DNA"/>
</dbReference>
<dbReference type="Gene3D" id="2.40.50.90">
    <property type="match status" value="1"/>
</dbReference>
<keyword evidence="3" id="KW-0378">Hydrolase</keyword>
<dbReference type="GO" id="GO:0004519">
    <property type="term" value="F:endonuclease activity"/>
    <property type="evidence" value="ECO:0007669"/>
    <property type="project" value="UniProtKB-KW"/>
</dbReference>
<evidence type="ECO:0000313" key="6">
    <source>
        <dbReference type="EMBL" id="NLW34569.1"/>
    </source>
</evidence>